<dbReference type="InterPro" id="IPR045822">
    <property type="entry name" value="ACS_CODH_B_C"/>
</dbReference>
<feature type="region of interest" description="Disordered" evidence="7">
    <location>
        <begin position="746"/>
        <end position="783"/>
    </location>
</feature>
<evidence type="ECO:0000256" key="4">
    <source>
        <dbReference type="ARBA" id="ARBA00022723"/>
    </source>
</evidence>
<dbReference type="OrthoDB" id="9759545at2"/>
<feature type="domain" description="CO dehydrogenase/acetyl-CoA synthase complex beta subunit C-terminal" evidence="9">
    <location>
        <begin position="493"/>
        <end position="736"/>
    </location>
</feature>
<dbReference type="SUPFAM" id="SSF56821">
    <property type="entry name" value="Prismane protein-like"/>
    <property type="match status" value="1"/>
</dbReference>
<dbReference type="NCBIfam" id="NF007078">
    <property type="entry name" value="PRK09529.1"/>
    <property type="match status" value="1"/>
</dbReference>
<keyword evidence="5" id="KW-0408">Iron</keyword>
<dbReference type="Proteomes" id="UP000199611">
    <property type="component" value="Unassembled WGS sequence"/>
</dbReference>
<dbReference type="GO" id="GO:0051536">
    <property type="term" value="F:iron-sulfur cluster binding"/>
    <property type="evidence" value="ECO:0007669"/>
    <property type="project" value="UniProtKB-KW"/>
</dbReference>
<dbReference type="GO" id="GO:0046872">
    <property type="term" value="F:metal ion binding"/>
    <property type="evidence" value="ECO:0007669"/>
    <property type="project" value="UniProtKB-KW"/>
</dbReference>
<reference evidence="10 11" key="1">
    <citation type="submission" date="2016-10" db="EMBL/GenBank/DDBJ databases">
        <authorList>
            <person name="de Groot N.N."/>
        </authorList>
    </citation>
    <scope>NUCLEOTIDE SEQUENCE [LARGE SCALE GENOMIC DNA]</scope>
    <source>
        <strain evidence="10 11">DSM 9990</strain>
    </source>
</reference>
<dbReference type="Gene3D" id="3.40.1470.10">
    <property type="entry name" value="Bifunctional carbon monoxide dehydrogenase/acetyl-coa synthase(codh/acs), Chain M, domain 5"/>
    <property type="match status" value="1"/>
</dbReference>
<evidence type="ECO:0000256" key="1">
    <source>
        <dbReference type="ARBA" id="ARBA00012244"/>
    </source>
</evidence>
<feature type="compositionally biased region" description="Low complexity" evidence="7">
    <location>
        <begin position="746"/>
        <end position="762"/>
    </location>
</feature>
<dbReference type="Pfam" id="PF03598">
    <property type="entry name" value="CdhC"/>
    <property type="match status" value="1"/>
</dbReference>
<keyword evidence="4" id="KW-0479">Metal-binding</keyword>
<dbReference type="InterPro" id="IPR038571">
    <property type="entry name" value="CO_DH/Ac-CoA_synth_bsu_3_sf"/>
</dbReference>
<dbReference type="InterPro" id="IPR004461">
    <property type="entry name" value="CO_DH/Ac-CoA_synth_bsu"/>
</dbReference>
<feature type="compositionally biased region" description="Acidic residues" evidence="7">
    <location>
        <begin position="763"/>
        <end position="783"/>
    </location>
</feature>
<evidence type="ECO:0000256" key="6">
    <source>
        <dbReference type="ARBA" id="ARBA00023014"/>
    </source>
</evidence>
<dbReference type="PANTHER" id="PTHR42281:SF1">
    <property type="entry name" value="ACETYL-COA DECARBONYLASE_SYNTHASE COMPLEX SUBUNIT BETA 1"/>
    <property type="match status" value="1"/>
</dbReference>
<dbReference type="Gene3D" id="3.40.970.20">
    <property type="entry name" value="Carbon monoxide dehydrogenase alpha subunit. Chain D, domain 4"/>
    <property type="match status" value="1"/>
</dbReference>
<dbReference type="Gene3D" id="3.30.1650.10">
    <property type="entry name" value="Bifunctional carbon monoxide dehydrogenase/acetyl-coa synthase(codh/acs), Chain M, domain 3"/>
    <property type="match status" value="1"/>
</dbReference>
<keyword evidence="3" id="KW-0808">Transferase</keyword>
<proteinExistence type="predicted"/>
<dbReference type="EC" id="2.3.1.169" evidence="1"/>
<evidence type="ECO:0000313" key="11">
    <source>
        <dbReference type="Proteomes" id="UP000199611"/>
    </source>
</evidence>
<evidence type="ECO:0000256" key="5">
    <source>
        <dbReference type="ARBA" id="ARBA00023004"/>
    </source>
</evidence>
<dbReference type="GO" id="GO:0043885">
    <property type="term" value="F:anaerobic carbon-monoxide dehydrogenase activity"/>
    <property type="evidence" value="ECO:0007669"/>
    <property type="project" value="InterPro"/>
</dbReference>
<dbReference type="GO" id="GO:0006084">
    <property type="term" value="P:acetyl-CoA metabolic process"/>
    <property type="evidence" value="ECO:0007669"/>
    <property type="project" value="InterPro"/>
</dbReference>
<evidence type="ECO:0000256" key="7">
    <source>
        <dbReference type="SAM" id="MobiDB-lite"/>
    </source>
</evidence>
<evidence type="ECO:0000256" key="3">
    <source>
        <dbReference type="ARBA" id="ARBA00022679"/>
    </source>
</evidence>
<dbReference type="NCBIfam" id="NF040764">
    <property type="entry name" value="CODH_ACS_al_bet"/>
    <property type="match status" value="1"/>
</dbReference>
<evidence type="ECO:0000256" key="2">
    <source>
        <dbReference type="ARBA" id="ARBA00022596"/>
    </source>
</evidence>
<gene>
    <name evidence="10" type="ORF">SAMN05660836_00099</name>
</gene>
<dbReference type="Gene3D" id="3.40.50.2030">
    <property type="match status" value="1"/>
</dbReference>
<dbReference type="Pfam" id="PF18537">
    <property type="entry name" value="CODH_A_N"/>
    <property type="match status" value="1"/>
</dbReference>
<keyword evidence="2" id="KW-0533">Nickel</keyword>
<dbReference type="AlphaFoldDB" id="A0A1I4QLB5"/>
<dbReference type="NCBIfam" id="NF003379">
    <property type="entry name" value="PRK04456.1"/>
    <property type="match status" value="1"/>
</dbReference>
<dbReference type="NCBIfam" id="TIGR00316">
    <property type="entry name" value="cdhC"/>
    <property type="match status" value="1"/>
</dbReference>
<sequence length="783" mass="86292">MSRLVAFAVIQGAYNIVEKAEGKWKQAMDKFGPNEPIGFPNTAYYLPIIYSILGHKVEKLGDAEFVFKRCWELMPPHLSKRIFTPYLGNILDAGMAALFAEEVVEAIRYVEDPDFYYPHEDPDIENGKIWLGAADDIIMRKRGVEFVDGTAPGFAAIVGAAPDPETAKMIAEEYQKKNLYVFMCANQYGTTFTEQLIQAGVQIGWSTRLVPFGPDISAAVFALGFANRAAMAFGGIEPGDYRRILKYNKDRIFAFVNALGDVNAEWAANAAGAINWGFPTIADTDIPEILVHGVCTYEHVVANVPHDQIVSRSIEVRGLKVTVTEVPVPVAYGPAFEGERVRKDDVYLECGGGKTPCFELVKIADMDAVEDGKVTVIGPDIKDVEPGSVLPLGVVVEVAGRKMQEDYEPILERQIHHLVNYAQGVMHIGQRDIAWYRISKSAVEKGFTLEHIGKIIHAKFHQDFGAIFDKCQVTLYTEEDKVRELLKEAQQRYKIRDERIEGMTDETTEIFYSCTLCQSFAPTHVCVVSPERTGLCGAYNWLDCKASYEINPTGPNQPVPKGEVLDPVLGNFKGVNEFVEKASRGAIKSYNFYSVVHDPMTTCGCCECIAAVLPLCNGVMTVNREYTGMTPCGMKFTTLAGTIGGGQVTPGFVGHSKYNITQRKFIAGDGGIKRLVWMPKMLKEEIRERLIKRGEEIGIPNFIDMIATEEQGVTEEEILPFLKEVGHPALSMPPILGEAMPEAAVAAEEAAPAAEEAAAGEAEWGEEEGEAEWGSEEGEGEGW</sequence>
<evidence type="ECO:0000259" key="9">
    <source>
        <dbReference type="Pfam" id="PF19436"/>
    </source>
</evidence>
<dbReference type="GO" id="GO:0043884">
    <property type="term" value="F:CO-methylating acetyl-CoA synthase activity"/>
    <property type="evidence" value="ECO:0007669"/>
    <property type="project" value="UniProtKB-EC"/>
</dbReference>
<dbReference type="Pfam" id="PF19436">
    <property type="entry name" value="ACS_CODH_B_C"/>
    <property type="match status" value="1"/>
</dbReference>
<dbReference type="InterPro" id="IPR016099">
    <property type="entry name" value="Prismane-like_a/b-sand"/>
</dbReference>
<evidence type="ECO:0000313" key="10">
    <source>
        <dbReference type="EMBL" id="SFM40847.1"/>
    </source>
</evidence>
<dbReference type="Gene3D" id="1.10.8.190">
    <property type="entry name" value="Carbon monoxide dehydrogenase alpha subunit. Chain M, domain 1"/>
    <property type="match status" value="1"/>
</dbReference>
<dbReference type="RefSeq" id="WP_093392592.1">
    <property type="nucleotide sequence ID" value="NZ_FOUU01000001.1"/>
</dbReference>
<dbReference type="InterPro" id="IPR011254">
    <property type="entry name" value="Prismane-like_sf"/>
</dbReference>
<accession>A0A1I4QLB5</accession>
<name>A0A1I4QLB5_9BACT</name>
<protein>
    <recommendedName>
        <fullName evidence="1">CO-methylating acetyl-CoA synthase</fullName>
        <ecNumber evidence="1">2.3.1.169</ecNumber>
    </recommendedName>
</protein>
<keyword evidence="6" id="KW-0411">Iron-sulfur</keyword>
<organism evidence="10 11">
    <name type="scientific">Thermodesulforhabdus norvegica</name>
    <dbReference type="NCBI Taxonomy" id="39841"/>
    <lineage>
        <taxon>Bacteria</taxon>
        <taxon>Pseudomonadati</taxon>
        <taxon>Thermodesulfobacteriota</taxon>
        <taxon>Syntrophobacteria</taxon>
        <taxon>Syntrophobacterales</taxon>
        <taxon>Thermodesulforhabdaceae</taxon>
        <taxon>Thermodesulforhabdus</taxon>
    </lineage>
</organism>
<dbReference type="EMBL" id="FOUU01000001">
    <property type="protein sequence ID" value="SFM40847.1"/>
    <property type="molecule type" value="Genomic_DNA"/>
</dbReference>
<dbReference type="InterPro" id="IPR041350">
    <property type="entry name" value="CODH_A_N"/>
</dbReference>
<evidence type="ECO:0000259" key="8">
    <source>
        <dbReference type="Pfam" id="PF18537"/>
    </source>
</evidence>
<dbReference type="PANTHER" id="PTHR42281">
    <property type="match status" value="1"/>
</dbReference>
<feature type="domain" description="Carbon monoxide dehydrogenase subunit alpha ,N-terminal" evidence="8">
    <location>
        <begin position="21"/>
        <end position="110"/>
    </location>
</feature>
<dbReference type="STRING" id="39841.SAMN05660836_00099"/>
<keyword evidence="11" id="KW-1185">Reference proteome</keyword>